<dbReference type="InterPro" id="IPR000627">
    <property type="entry name" value="Intradiol_dOase_C"/>
</dbReference>
<accession>A0ABV3ZHI1</accession>
<protein>
    <submittedName>
        <fullName evidence="3">Intradiol ring-cleavage dioxygenase</fullName>
    </submittedName>
</protein>
<dbReference type="CDD" id="cd03457">
    <property type="entry name" value="intradiol_dioxygenase_like"/>
    <property type="match status" value="1"/>
</dbReference>
<keyword evidence="3" id="KW-0560">Oxidoreductase</keyword>
<keyword evidence="4" id="KW-1185">Reference proteome</keyword>
<evidence type="ECO:0000259" key="2">
    <source>
        <dbReference type="Pfam" id="PF00775"/>
    </source>
</evidence>
<organism evidence="3 4">
    <name type="scientific">Danxiaibacter flavus</name>
    <dbReference type="NCBI Taxonomy" id="3049108"/>
    <lineage>
        <taxon>Bacteria</taxon>
        <taxon>Pseudomonadati</taxon>
        <taxon>Bacteroidota</taxon>
        <taxon>Chitinophagia</taxon>
        <taxon>Chitinophagales</taxon>
        <taxon>Chitinophagaceae</taxon>
        <taxon>Danxiaibacter</taxon>
    </lineage>
</organism>
<sequence>MKHTREKFLKHLIVGASSLPILIEACTKSSDAQSTSTDTTSSTGSGKDCIVSPEETAGPYPYDLSKDSKMFRVDITEGKTGIPLGLTITVVNTNDNCSAVSNARVDIWHCDKDGYYSEFAEPGYLGTQDYRGKTFLRGIQLTDSNGQVKFTTIYPGWYSGRVTHIHAEVFVNNVLKKTTQMAFPDDINSAVYKTALYSAHGQNSSVANNAADNIFADSLDDELLTLSGDTTSGFTGTFTIGIEP</sequence>
<name>A0ABV3ZHI1_9BACT</name>
<proteinExistence type="predicted"/>
<reference evidence="3 4" key="1">
    <citation type="submission" date="2023-07" db="EMBL/GenBank/DDBJ databases">
        <authorList>
            <person name="Lian W.-H."/>
        </authorList>
    </citation>
    <scope>NUCLEOTIDE SEQUENCE [LARGE SCALE GENOMIC DNA]</scope>
    <source>
        <strain evidence="3 4">SYSU DXS3180</strain>
    </source>
</reference>
<dbReference type="SUPFAM" id="SSF49482">
    <property type="entry name" value="Aromatic compound dioxygenase"/>
    <property type="match status" value="1"/>
</dbReference>
<dbReference type="InterPro" id="IPR015889">
    <property type="entry name" value="Intradiol_dOase_core"/>
</dbReference>
<evidence type="ECO:0000313" key="4">
    <source>
        <dbReference type="Proteomes" id="UP001560573"/>
    </source>
</evidence>
<dbReference type="EMBL" id="JAULBC010000004">
    <property type="protein sequence ID" value="MEX6688531.1"/>
    <property type="molecule type" value="Genomic_DNA"/>
</dbReference>
<dbReference type="RefSeq" id="WP_369329940.1">
    <property type="nucleotide sequence ID" value="NZ_JAULBC010000004.1"/>
</dbReference>
<dbReference type="Proteomes" id="UP001560573">
    <property type="component" value="Unassembled WGS sequence"/>
</dbReference>
<dbReference type="Gene3D" id="2.60.130.10">
    <property type="entry name" value="Aromatic compound dioxygenase"/>
    <property type="match status" value="1"/>
</dbReference>
<evidence type="ECO:0000313" key="3">
    <source>
        <dbReference type="EMBL" id="MEX6688531.1"/>
    </source>
</evidence>
<dbReference type="PANTHER" id="PTHR34315">
    <property type="match status" value="1"/>
</dbReference>
<evidence type="ECO:0000256" key="1">
    <source>
        <dbReference type="SAM" id="MobiDB-lite"/>
    </source>
</evidence>
<dbReference type="Pfam" id="PF00775">
    <property type="entry name" value="Dioxygenase_C"/>
    <property type="match status" value="1"/>
</dbReference>
<dbReference type="GO" id="GO:0051213">
    <property type="term" value="F:dioxygenase activity"/>
    <property type="evidence" value="ECO:0007669"/>
    <property type="project" value="UniProtKB-KW"/>
</dbReference>
<comment type="caution">
    <text evidence="3">The sequence shown here is derived from an EMBL/GenBank/DDBJ whole genome shotgun (WGS) entry which is preliminary data.</text>
</comment>
<feature type="domain" description="Intradiol ring-cleavage dioxygenases" evidence="2">
    <location>
        <begin position="81"/>
        <end position="186"/>
    </location>
</feature>
<gene>
    <name evidence="3" type="ORF">QTN47_13540</name>
</gene>
<dbReference type="PANTHER" id="PTHR34315:SF1">
    <property type="entry name" value="INTRADIOL RING-CLEAVAGE DIOXYGENASES DOMAIN-CONTAINING PROTEIN-RELATED"/>
    <property type="match status" value="1"/>
</dbReference>
<keyword evidence="3" id="KW-0223">Dioxygenase</keyword>
<feature type="region of interest" description="Disordered" evidence="1">
    <location>
        <begin position="32"/>
        <end position="54"/>
    </location>
</feature>
<feature type="compositionally biased region" description="Low complexity" evidence="1">
    <location>
        <begin position="32"/>
        <end position="47"/>
    </location>
</feature>